<keyword evidence="6" id="KW-0479">Metal-binding</keyword>
<comment type="pathway">
    <text evidence="2">Protein modification; protein ubiquitination.</text>
</comment>
<dbReference type="eggNOG" id="KOG3002">
    <property type="taxonomic scope" value="Eukaryota"/>
</dbReference>
<keyword evidence="5" id="KW-0808">Transferase</keyword>
<feature type="domain" description="SIAH-type" evidence="12">
    <location>
        <begin position="712"/>
        <end position="786"/>
    </location>
</feature>
<evidence type="ECO:0000313" key="14">
    <source>
        <dbReference type="Proteomes" id="UP000008022"/>
    </source>
</evidence>
<dbReference type="EnsemblPlants" id="ORUFI05G03780.1">
    <property type="protein sequence ID" value="ORUFI05G03780.1"/>
    <property type="gene ID" value="ORUFI05G03780"/>
</dbReference>
<dbReference type="PANTHER" id="PTHR10315:SF162">
    <property type="entry name" value="RING-TYPE E3 UBIQUITIN TRANSFERASE"/>
    <property type="match status" value="1"/>
</dbReference>
<name>A0A0E0PHN6_ORYRU</name>
<reference evidence="14" key="1">
    <citation type="submission" date="2013-06" db="EMBL/GenBank/DDBJ databases">
        <authorList>
            <person name="Zhao Q."/>
        </authorList>
    </citation>
    <scope>NUCLEOTIDE SEQUENCE</scope>
    <source>
        <strain evidence="14">cv. W1943</strain>
    </source>
</reference>
<evidence type="ECO:0000256" key="8">
    <source>
        <dbReference type="ARBA" id="ARBA00022786"/>
    </source>
</evidence>
<feature type="domain" description="SIAH-type" evidence="12">
    <location>
        <begin position="409"/>
        <end position="467"/>
    </location>
</feature>
<protein>
    <recommendedName>
        <fullName evidence="4">RING-type E3 ubiquitin transferase</fullName>
        <ecNumber evidence="4">2.3.2.27</ecNumber>
    </recommendedName>
</protein>
<dbReference type="InterPro" id="IPR013083">
    <property type="entry name" value="Znf_RING/FYVE/PHD"/>
</dbReference>
<evidence type="ECO:0000256" key="2">
    <source>
        <dbReference type="ARBA" id="ARBA00004906"/>
    </source>
</evidence>
<evidence type="ECO:0000256" key="3">
    <source>
        <dbReference type="ARBA" id="ARBA00009119"/>
    </source>
</evidence>
<evidence type="ECO:0000259" key="12">
    <source>
        <dbReference type="PROSITE" id="PS51081"/>
    </source>
</evidence>
<dbReference type="EC" id="2.3.2.27" evidence="4"/>
<feature type="region of interest" description="Disordered" evidence="11">
    <location>
        <begin position="1"/>
        <end position="114"/>
    </location>
</feature>
<dbReference type="STRING" id="4529.A0A0E0PHN6"/>
<reference evidence="13" key="2">
    <citation type="submission" date="2015-06" db="UniProtKB">
        <authorList>
            <consortium name="EnsemblPlants"/>
        </authorList>
    </citation>
    <scope>IDENTIFICATION</scope>
</reference>
<feature type="compositionally biased region" description="Low complexity" evidence="11">
    <location>
        <begin position="9"/>
        <end position="26"/>
    </location>
</feature>
<evidence type="ECO:0000256" key="7">
    <source>
        <dbReference type="ARBA" id="ARBA00022771"/>
    </source>
</evidence>
<evidence type="ECO:0000256" key="11">
    <source>
        <dbReference type="SAM" id="MobiDB-lite"/>
    </source>
</evidence>
<dbReference type="GO" id="GO:0061630">
    <property type="term" value="F:ubiquitin protein ligase activity"/>
    <property type="evidence" value="ECO:0007669"/>
    <property type="project" value="UniProtKB-EC"/>
</dbReference>
<evidence type="ECO:0000256" key="10">
    <source>
        <dbReference type="PROSITE-ProRule" id="PRU00455"/>
    </source>
</evidence>
<dbReference type="Gene3D" id="3.30.40.10">
    <property type="entry name" value="Zinc/RING finger domain, C3HC4 (zinc finger)"/>
    <property type="match status" value="3"/>
</dbReference>
<dbReference type="InterPro" id="IPR013010">
    <property type="entry name" value="Znf_SIAH"/>
</dbReference>
<dbReference type="Pfam" id="PF21362">
    <property type="entry name" value="Sina_RING"/>
    <property type="match status" value="2"/>
</dbReference>
<evidence type="ECO:0000256" key="5">
    <source>
        <dbReference type="ARBA" id="ARBA00022679"/>
    </source>
</evidence>
<keyword evidence="8" id="KW-0833">Ubl conjugation pathway</keyword>
<dbReference type="PROSITE" id="PS51081">
    <property type="entry name" value="ZF_SIAH"/>
    <property type="match status" value="3"/>
</dbReference>
<dbReference type="HOGENOM" id="CLU_316282_0_0_1"/>
<feature type="compositionally biased region" description="Acidic residues" evidence="11">
    <location>
        <begin position="64"/>
        <end position="83"/>
    </location>
</feature>
<accession>A0A0E0PHN6</accession>
<evidence type="ECO:0000256" key="4">
    <source>
        <dbReference type="ARBA" id="ARBA00012483"/>
    </source>
</evidence>
<feature type="compositionally biased region" description="Acidic residues" evidence="11">
    <location>
        <begin position="615"/>
        <end position="644"/>
    </location>
</feature>
<evidence type="ECO:0000313" key="13">
    <source>
        <dbReference type="EnsemblPlants" id="ORUFI05G03780.1"/>
    </source>
</evidence>
<dbReference type="AlphaFoldDB" id="A0A0E0PHN6"/>
<feature type="region of interest" description="Disordered" evidence="11">
    <location>
        <begin position="613"/>
        <end position="667"/>
    </location>
</feature>
<dbReference type="CDD" id="cd16571">
    <property type="entry name" value="RING-HC_SIAHs"/>
    <property type="match status" value="1"/>
</dbReference>
<dbReference type="GO" id="GO:0016567">
    <property type="term" value="P:protein ubiquitination"/>
    <property type="evidence" value="ECO:0007669"/>
    <property type="project" value="UniProtKB-UniPathway"/>
</dbReference>
<comment type="catalytic activity">
    <reaction evidence="1">
        <text>S-ubiquitinyl-[E2 ubiquitin-conjugating enzyme]-L-cysteine + [acceptor protein]-L-lysine = [E2 ubiquitin-conjugating enzyme]-L-cysteine + N(6)-ubiquitinyl-[acceptor protein]-L-lysine.</text>
        <dbReference type="EC" id="2.3.2.27"/>
    </reaction>
</comment>
<dbReference type="Proteomes" id="UP000008022">
    <property type="component" value="Unassembled WGS sequence"/>
</dbReference>
<dbReference type="UniPathway" id="UPA00143"/>
<feature type="compositionally biased region" description="Acidic residues" evidence="11">
    <location>
        <begin position="90"/>
        <end position="102"/>
    </location>
</feature>
<sequence>MRLARILPMAASSSSSKRRAMGMAASDQGDTSAHAMKKPRVRVAPDSSASEDDTDEDHGHDEGDGGEEEEEEEEPDGDGEEESQSYQDPLESDGDGVDEEASAGDMAASEPAAPSTRAAVAGVTVEDADALECGVCFLLLRPPIFQCEVGHVVCAPCRDTLAPAGRCYVCRVAVAGGEYRRCYALERLVDAIRVACPHAAHGCAARPAYHDVEAHRLACPHGPCHCPGERCGFVGSTAALLDHFAATHNWPCTTNVRAREVFDVRLHDGFNFLVVGGASRHHLVMMNMTREPLGRAITVLRIHPHATGRIQCELSLSRHVVLGDSWGLYRSHYQKSVFDVGCSDLADGLPDAKQCFQFVVPRCVAGDDDEGGTGIRINLAPAGRCHVCRVAVAGGEYRRCYALERLVDAIRVACPHAAHGCGATPAYHALDAHRRACPHAPCHCPGERCGFVGSTVALQDHIAATHSWPCTTNVRAGETVSVHLRDGLAFLRVHHHRRRGSATYSDHLIMLNVTREPYGRAVSVLCIRPHAAAEHQVSPPPPPAMQCELLLVSRFGYDGDGGHCRSHYQKSEFLIGCSDLADGLPDREQSFQFMVPRCVVGDDDEGGIQIHVPMSEEEEDDNGGCEEEESQRETAVVEEEEEESTGVHVGEAEMAASEEQAPPSSSRRAFVTVADADALECGVCRLPLRPPVFQCEDGHVVCSPCRDKLAAAAAVRCHATGAATPWSAWWTPSASRARTPPTAAPPHGLDAHRRACPHAPCHCPGERCGFVGSTAALVDHFAAAHRWPCAWASEAVSVLLRDGLNFLRVVDLRRPGDASHHRLVMLNVTREALGRAISVLCIHPLAAAAAAKTMQCELELFVPLNGDDGVDGGQLRRRHYQKSEFPLGCGDLADHKTTFKFVVPRCVVGDDDEGGIRIRVRII</sequence>
<feature type="domain" description="SIAH-type" evidence="12">
    <location>
        <begin position="191"/>
        <end position="249"/>
    </location>
</feature>
<dbReference type="GO" id="GO:0005737">
    <property type="term" value="C:cytoplasm"/>
    <property type="evidence" value="ECO:0007669"/>
    <property type="project" value="TreeGrafter"/>
</dbReference>
<dbReference type="InterPro" id="IPR049548">
    <property type="entry name" value="Sina-like_RING"/>
</dbReference>
<evidence type="ECO:0000256" key="1">
    <source>
        <dbReference type="ARBA" id="ARBA00000900"/>
    </source>
</evidence>
<proteinExistence type="inferred from homology"/>
<dbReference type="PANTHER" id="PTHR10315">
    <property type="entry name" value="E3 UBIQUITIN PROTEIN LIGASE SIAH"/>
    <property type="match status" value="1"/>
</dbReference>
<dbReference type="OMA" id="AHRWPCA"/>
<organism evidence="13 14">
    <name type="scientific">Oryza rufipogon</name>
    <name type="common">Brownbeard rice</name>
    <name type="synonym">Asian wild rice</name>
    <dbReference type="NCBI Taxonomy" id="4529"/>
    <lineage>
        <taxon>Eukaryota</taxon>
        <taxon>Viridiplantae</taxon>
        <taxon>Streptophyta</taxon>
        <taxon>Embryophyta</taxon>
        <taxon>Tracheophyta</taxon>
        <taxon>Spermatophyta</taxon>
        <taxon>Magnoliopsida</taxon>
        <taxon>Liliopsida</taxon>
        <taxon>Poales</taxon>
        <taxon>Poaceae</taxon>
        <taxon>BOP clade</taxon>
        <taxon>Oryzoideae</taxon>
        <taxon>Oryzeae</taxon>
        <taxon>Oryzinae</taxon>
        <taxon>Oryza</taxon>
    </lineage>
</organism>
<comment type="similarity">
    <text evidence="3">Belongs to the SINA (Seven in absentia) family.</text>
</comment>
<evidence type="ECO:0000256" key="6">
    <source>
        <dbReference type="ARBA" id="ARBA00022723"/>
    </source>
</evidence>
<dbReference type="InterPro" id="IPR052088">
    <property type="entry name" value="E3_ubiquitin-ligase_SINA"/>
</dbReference>
<dbReference type="GO" id="GO:0008270">
    <property type="term" value="F:zinc ion binding"/>
    <property type="evidence" value="ECO:0007669"/>
    <property type="project" value="UniProtKB-KW"/>
</dbReference>
<dbReference type="Gramene" id="ORUFI05G03780.1">
    <property type="protein sequence ID" value="ORUFI05G03780.1"/>
    <property type="gene ID" value="ORUFI05G03780"/>
</dbReference>
<keyword evidence="14" id="KW-1185">Reference proteome</keyword>
<feature type="compositionally biased region" description="Low complexity" evidence="11">
    <location>
        <begin position="646"/>
        <end position="666"/>
    </location>
</feature>
<keyword evidence="9" id="KW-0862">Zinc</keyword>
<dbReference type="SUPFAM" id="SSF49599">
    <property type="entry name" value="TRAF domain-like"/>
    <property type="match status" value="3"/>
</dbReference>
<keyword evidence="7 10" id="KW-0863">Zinc-finger</keyword>
<evidence type="ECO:0000256" key="9">
    <source>
        <dbReference type="ARBA" id="ARBA00022833"/>
    </source>
</evidence>